<feature type="compositionally biased region" description="Acidic residues" evidence="4">
    <location>
        <begin position="404"/>
        <end position="413"/>
    </location>
</feature>
<dbReference type="Gene3D" id="2.40.100.10">
    <property type="entry name" value="Cyclophilin-like"/>
    <property type="match status" value="1"/>
</dbReference>
<feature type="compositionally biased region" description="Basic and acidic residues" evidence="4">
    <location>
        <begin position="376"/>
        <end position="403"/>
    </location>
</feature>
<keyword evidence="8" id="KW-1185">Reference proteome</keyword>
<keyword evidence="5" id="KW-0732">Signal</keyword>
<feature type="chain" id="PRO_5022782358" description="peptidylprolyl isomerase" evidence="5">
    <location>
        <begin position="23"/>
        <end position="413"/>
    </location>
</feature>
<name>A0A5B9P2J3_9BACT</name>
<dbReference type="SUPFAM" id="SSF50891">
    <property type="entry name" value="Cyclophilin-like"/>
    <property type="match status" value="1"/>
</dbReference>
<sequence precursor="true">MLFRIGFCLLFAAFCVPEFAVAQTDLASLSESWKACNAKLIETSEALDSGDVSPGLADEYRDLVDEANELIESIRKQALVELKEKPGDGSVFQALVAVMVYDARAGRDGDVLDVGQELIKSKINPLYFEVAAKAGGLELSQKQVFDELVIRHREAMADDLPRVKLETTAGDIVLELYENEAPNTVRNFVSLVESGYYSDKLFHRVIENSIAQGGGYETEGIGSGGPGYQIDCECKQADARRNFTGTIAMANAGRDTGGSQFFLNFKYNRPLDGVHTVFGRVISGADVLDKIERTELTINGMERPIEQAKPDKIVSATVLRKRDHSYRVRKKGEPALPEEPVAEKEDDVPALELEEEAASEPEMKKADASEEEADKEEAGKEEVGKEDVDKGEPSEAKSKKADESESSDDEDQQ</sequence>
<evidence type="ECO:0000313" key="8">
    <source>
        <dbReference type="Proteomes" id="UP000322214"/>
    </source>
</evidence>
<feature type="region of interest" description="Disordered" evidence="4">
    <location>
        <begin position="325"/>
        <end position="413"/>
    </location>
</feature>
<evidence type="ECO:0000259" key="6">
    <source>
        <dbReference type="PROSITE" id="PS50072"/>
    </source>
</evidence>
<evidence type="ECO:0000256" key="2">
    <source>
        <dbReference type="ARBA" id="ARBA00023110"/>
    </source>
</evidence>
<keyword evidence="2" id="KW-0697">Rotamase</keyword>
<protein>
    <recommendedName>
        <fullName evidence="1">peptidylprolyl isomerase</fullName>
        <ecNumber evidence="1">5.2.1.8</ecNumber>
    </recommendedName>
</protein>
<evidence type="ECO:0000256" key="5">
    <source>
        <dbReference type="SAM" id="SignalP"/>
    </source>
</evidence>
<dbReference type="CDD" id="cd00317">
    <property type="entry name" value="cyclophilin"/>
    <property type="match status" value="1"/>
</dbReference>
<dbReference type="EC" id="5.2.1.8" evidence="1"/>
<dbReference type="InterPro" id="IPR044666">
    <property type="entry name" value="Cyclophilin_A-like"/>
</dbReference>
<gene>
    <name evidence="7" type="primary">ppiB_3</name>
    <name evidence="7" type="ORF">MFFC18_04170</name>
</gene>
<evidence type="ECO:0000313" key="7">
    <source>
        <dbReference type="EMBL" id="QEG20568.1"/>
    </source>
</evidence>
<dbReference type="KEGG" id="mff:MFFC18_04170"/>
<dbReference type="RefSeq" id="WP_075084820.1">
    <property type="nucleotide sequence ID" value="NZ_CP042912.1"/>
</dbReference>
<feature type="domain" description="PPIase cyclophilin-type" evidence="6">
    <location>
        <begin position="166"/>
        <end position="307"/>
    </location>
</feature>
<evidence type="ECO:0000256" key="1">
    <source>
        <dbReference type="ARBA" id="ARBA00013194"/>
    </source>
</evidence>
<organism evidence="7 8">
    <name type="scientific">Mariniblastus fucicola</name>
    <dbReference type="NCBI Taxonomy" id="980251"/>
    <lineage>
        <taxon>Bacteria</taxon>
        <taxon>Pseudomonadati</taxon>
        <taxon>Planctomycetota</taxon>
        <taxon>Planctomycetia</taxon>
        <taxon>Pirellulales</taxon>
        <taxon>Pirellulaceae</taxon>
        <taxon>Mariniblastus</taxon>
    </lineage>
</organism>
<dbReference type="PRINTS" id="PR00153">
    <property type="entry name" value="CSAPPISMRASE"/>
</dbReference>
<feature type="compositionally biased region" description="Acidic residues" evidence="4">
    <location>
        <begin position="344"/>
        <end position="359"/>
    </location>
</feature>
<dbReference type="PANTHER" id="PTHR45625">
    <property type="entry name" value="PEPTIDYL-PROLYL CIS-TRANS ISOMERASE-RELATED"/>
    <property type="match status" value="1"/>
</dbReference>
<keyword evidence="3 7" id="KW-0413">Isomerase</keyword>
<dbReference type="STRING" id="980251.GCA_001642875_02399"/>
<dbReference type="PANTHER" id="PTHR45625:SF4">
    <property type="entry name" value="PEPTIDYLPROLYL ISOMERASE DOMAIN AND WD REPEAT-CONTAINING PROTEIN 1"/>
    <property type="match status" value="1"/>
</dbReference>
<dbReference type="EMBL" id="CP042912">
    <property type="protein sequence ID" value="QEG20568.1"/>
    <property type="molecule type" value="Genomic_DNA"/>
</dbReference>
<dbReference type="InterPro" id="IPR002130">
    <property type="entry name" value="Cyclophilin-type_PPIase_dom"/>
</dbReference>
<accession>A0A5B9P2J3</accession>
<evidence type="ECO:0000256" key="3">
    <source>
        <dbReference type="ARBA" id="ARBA00023235"/>
    </source>
</evidence>
<dbReference type="InterPro" id="IPR029000">
    <property type="entry name" value="Cyclophilin-like_dom_sf"/>
</dbReference>
<dbReference type="AlphaFoldDB" id="A0A5B9P2J3"/>
<dbReference type="PROSITE" id="PS50072">
    <property type="entry name" value="CSA_PPIASE_2"/>
    <property type="match status" value="1"/>
</dbReference>
<dbReference type="GO" id="GO:0003755">
    <property type="term" value="F:peptidyl-prolyl cis-trans isomerase activity"/>
    <property type="evidence" value="ECO:0007669"/>
    <property type="project" value="UniProtKB-KW"/>
</dbReference>
<proteinExistence type="predicted"/>
<evidence type="ECO:0000256" key="4">
    <source>
        <dbReference type="SAM" id="MobiDB-lite"/>
    </source>
</evidence>
<reference evidence="7 8" key="1">
    <citation type="submission" date="2019-08" db="EMBL/GenBank/DDBJ databases">
        <title>Deep-cultivation of Planctomycetes and their phenomic and genomic characterization uncovers novel biology.</title>
        <authorList>
            <person name="Wiegand S."/>
            <person name="Jogler M."/>
            <person name="Boedeker C."/>
            <person name="Pinto D."/>
            <person name="Vollmers J."/>
            <person name="Rivas-Marin E."/>
            <person name="Kohn T."/>
            <person name="Peeters S.H."/>
            <person name="Heuer A."/>
            <person name="Rast P."/>
            <person name="Oberbeckmann S."/>
            <person name="Bunk B."/>
            <person name="Jeske O."/>
            <person name="Meyerdierks A."/>
            <person name="Storesund J.E."/>
            <person name="Kallscheuer N."/>
            <person name="Luecker S."/>
            <person name="Lage O.M."/>
            <person name="Pohl T."/>
            <person name="Merkel B.J."/>
            <person name="Hornburger P."/>
            <person name="Mueller R.-W."/>
            <person name="Bruemmer F."/>
            <person name="Labrenz M."/>
            <person name="Spormann A.M."/>
            <person name="Op den Camp H."/>
            <person name="Overmann J."/>
            <person name="Amann R."/>
            <person name="Jetten M.S.M."/>
            <person name="Mascher T."/>
            <person name="Medema M.H."/>
            <person name="Devos D.P."/>
            <person name="Kaster A.-K."/>
            <person name="Ovreas L."/>
            <person name="Rohde M."/>
            <person name="Galperin M.Y."/>
            <person name="Jogler C."/>
        </authorList>
    </citation>
    <scope>NUCLEOTIDE SEQUENCE [LARGE SCALE GENOMIC DNA]</scope>
    <source>
        <strain evidence="7 8">FC18</strain>
    </source>
</reference>
<dbReference type="Proteomes" id="UP000322214">
    <property type="component" value="Chromosome"/>
</dbReference>
<feature type="signal peptide" evidence="5">
    <location>
        <begin position="1"/>
        <end position="22"/>
    </location>
</feature>
<dbReference type="Pfam" id="PF00160">
    <property type="entry name" value="Pro_isomerase"/>
    <property type="match status" value="1"/>
</dbReference>